<dbReference type="Pfam" id="PF12046">
    <property type="entry name" value="CCB1"/>
    <property type="match status" value="1"/>
</dbReference>
<evidence type="ECO:0000313" key="2">
    <source>
        <dbReference type="EMBL" id="CAD8941063.1"/>
    </source>
</evidence>
<proteinExistence type="predicted"/>
<feature type="transmembrane region" description="Helical" evidence="1">
    <location>
        <begin position="108"/>
        <end position="124"/>
    </location>
</feature>
<keyword evidence="1" id="KW-0472">Membrane</keyword>
<dbReference type="PANTHER" id="PTHR35302:SF1">
    <property type="entry name" value="PROTEIN COFACTOR ASSEMBLY OF COMPLEX C SUBUNIT B CCB1, CHLOROPLASTIC"/>
    <property type="match status" value="1"/>
</dbReference>
<reference evidence="2" key="1">
    <citation type="submission" date="2021-01" db="EMBL/GenBank/DDBJ databases">
        <authorList>
            <person name="Corre E."/>
            <person name="Pelletier E."/>
            <person name="Niang G."/>
            <person name="Scheremetjew M."/>
            <person name="Finn R."/>
            <person name="Kale V."/>
            <person name="Holt S."/>
            <person name="Cochrane G."/>
            <person name="Meng A."/>
            <person name="Brown T."/>
            <person name="Cohen L."/>
        </authorList>
    </citation>
    <scope>NUCLEOTIDE SEQUENCE</scope>
    <source>
        <strain evidence="2">ECT3854</strain>
    </source>
</reference>
<keyword evidence="1" id="KW-0812">Transmembrane</keyword>
<organism evidence="2">
    <name type="scientific">Cyclophora tenuis</name>
    <name type="common">Marine diatom</name>
    <dbReference type="NCBI Taxonomy" id="216820"/>
    <lineage>
        <taxon>Eukaryota</taxon>
        <taxon>Sar</taxon>
        <taxon>Stramenopiles</taxon>
        <taxon>Ochrophyta</taxon>
        <taxon>Bacillariophyta</taxon>
        <taxon>Fragilariophyceae</taxon>
        <taxon>Fragilariophycidae</taxon>
        <taxon>Cyclophorales</taxon>
        <taxon>Cyclophoraceae</taxon>
        <taxon>Cyclophora</taxon>
    </lineage>
</organism>
<dbReference type="EMBL" id="HBFW01018912">
    <property type="protein sequence ID" value="CAD8941063.1"/>
    <property type="molecule type" value="Transcribed_RNA"/>
</dbReference>
<evidence type="ECO:0000256" key="1">
    <source>
        <dbReference type="SAM" id="Phobius"/>
    </source>
</evidence>
<dbReference type="AlphaFoldDB" id="A0A7S1GP37"/>
<gene>
    <name evidence="2" type="ORF">CTEN0397_LOCUS12129</name>
</gene>
<keyword evidence="1" id="KW-1133">Transmembrane helix</keyword>
<accession>A0A7S1GP37</accession>
<dbReference type="PANTHER" id="PTHR35302">
    <property type="match status" value="1"/>
</dbReference>
<dbReference type="InterPro" id="IPR021919">
    <property type="entry name" value="CCB1"/>
</dbReference>
<feature type="transmembrane region" description="Helical" evidence="1">
    <location>
        <begin position="74"/>
        <end position="96"/>
    </location>
</feature>
<sequence length="179" mass="20114">MSFPGLWSQIKRSTEAKIKRKTFVSPGESAPEGKALRQQAGEIMAYMKANNYEVVEAGETITFRGLVQRSLSQAFFLTFCTALGMASLALVLQIQFQNLVIPGIGEPNWFLLTLLSPYAGIYYWKSGDRVDDCEVKLSTNEEETENEILVQGSDEEIERMWRTLGWAEKGMVKVAGIFE</sequence>
<name>A0A7S1GP37_CYCTE</name>
<protein>
    <submittedName>
        <fullName evidence="2">Uncharacterized protein</fullName>
    </submittedName>
</protein>